<evidence type="ECO:0000313" key="2">
    <source>
        <dbReference type="Proteomes" id="UP000198866"/>
    </source>
</evidence>
<proteinExistence type="predicted"/>
<protein>
    <recommendedName>
        <fullName evidence="3">Phage integrase, N-terminal SAM-like domain</fullName>
    </recommendedName>
</protein>
<feature type="non-terminal residue" evidence="1">
    <location>
        <position position="167"/>
    </location>
</feature>
<sequence length="167" mass="19243">MATLEHIHFVPHRCEVVDGAVAYAPRRYGRETGALPQIFWADGAPWAEANLWAVERISREAVAIETIESNLRSLADYATFLESQGLKWYAFPMRKDERCLVRYRGALVEARNAGLISPSTATMRMRQVVHFYRWVQARGLFSPASPLWCDRIVYIRYFDAVGFERTL</sequence>
<accession>A0A1H7E863</accession>
<organism evidence="1 2">
    <name type="scientific">Paraburkholderia diazotrophica</name>
    <dbReference type="NCBI Taxonomy" id="667676"/>
    <lineage>
        <taxon>Bacteria</taxon>
        <taxon>Pseudomonadati</taxon>
        <taxon>Pseudomonadota</taxon>
        <taxon>Betaproteobacteria</taxon>
        <taxon>Burkholderiales</taxon>
        <taxon>Burkholderiaceae</taxon>
        <taxon>Paraburkholderia</taxon>
    </lineage>
</organism>
<name>A0A1H7E863_9BURK</name>
<keyword evidence="2" id="KW-1185">Reference proteome</keyword>
<dbReference type="EMBL" id="FNYE01000046">
    <property type="protein sequence ID" value="SEK09814.1"/>
    <property type="molecule type" value="Genomic_DNA"/>
</dbReference>
<evidence type="ECO:0008006" key="3">
    <source>
        <dbReference type="Google" id="ProtNLM"/>
    </source>
</evidence>
<dbReference type="STRING" id="667676.SAMN05192539_10461"/>
<dbReference type="Proteomes" id="UP000198866">
    <property type="component" value="Unassembled WGS sequence"/>
</dbReference>
<evidence type="ECO:0000313" key="1">
    <source>
        <dbReference type="EMBL" id="SEK09814.1"/>
    </source>
</evidence>
<gene>
    <name evidence="1" type="ORF">SAMN05192539_10461</name>
</gene>
<reference evidence="2" key="1">
    <citation type="submission" date="2016-10" db="EMBL/GenBank/DDBJ databases">
        <authorList>
            <person name="Varghese N."/>
            <person name="Submissions S."/>
        </authorList>
    </citation>
    <scope>NUCLEOTIDE SEQUENCE [LARGE SCALE GENOMIC DNA]</scope>
    <source>
        <strain evidence="2">LMG 26031</strain>
    </source>
</reference>
<dbReference type="AlphaFoldDB" id="A0A1H7E863"/>